<feature type="signal peptide" evidence="1">
    <location>
        <begin position="1"/>
        <end position="18"/>
    </location>
</feature>
<protein>
    <submittedName>
        <fullName evidence="2">Uncharacterized protein</fullName>
    </submittedName>
</protein>
<organism evidence="2 3">
    <name type="scientific">Rhynocoris fuscipes</name>
    <dbReference type="NCBI Taxonomy" id="488301"/>
    <lineage>
        <taxon>Eukaryota</taxon>
        <taxon>Metazoa</taxon>
        <taxon>Ecdysozoa</taxon>
        <taxon>Arthropoda</taxon>
        <taxon>Hexapoda</taxon>
        <taxon>Insecta</taxon>
        <taxon>Pterygota</taxon>
        <taxon>Neoptera</taxon>
        <taxon>Paraneoptera</taxon>
        <taxon>Hemiptera</taxon>
        <taxon>Heteroptera</taxon>
        <taxon>Panheteroptera</taxon>
        <taxon>Cimicomorpha</taxon>
        <taxon>Reduviidae</taxon>
        <taxon>Harpactorinae</taxon>
        <taxon>Harpactorini</taxon>
        <taxon>Rhynocoris</taxon>
    </lineage>
</organism>
<name>A0AAW1CFH4_9HEMI</name>
<evidence type="ECO:0000256" key="1">
    <source>
        <dbReference type="SAM" id="SignalP"/>
    </source>
</evidence>
<evidence type="ECO:0000313" key="3">
    <source>
        <dbReference type="Proteomes" id="UP001461498"/>
    </source>
</evidence>
<comment type="caution">
    <text evidence="2">The sequence shown here is derived from an EMBL/GenBank/DDBJ whole genome shotgun (WGS) entry which is preliminary data.</text>
</comment>
<dbReference type="EMBL" id="JAPXFL010000014">
    <property type="protein sequence ID" value="KAK9497556.1"/>
    <property type="molecule type" value="Genomic_DNA"/>
</dbReference>
<evidence type="ECO:0000313" key="2">
    <source>
        <dbReference type="EMBL" id="KAK9497556.1"/>
    </source>
</evidence>
<dbReference type="Proteomes" id="UP001461498">
    <property type="component" value="Unassembled WGS sequence"/>
</dbReference>
<proteinExistence type="predicted"/>
<dbReference type="AlphaFoldDB" id="A0AAW1CFH4"/>
<reference evidence="2 3" key="1">
    <citation type="submission" date="2022-12" db="EMBL/GenBank/DDBJ databases">
        <title>Chromosome-level genome assembly of true bugs.</title>
        <authorList>
            <person name="Ma L."/>
            <person name="Li H."/>
        </authorList>
    </citation>
    <scope>NUCLEOTIDE SEQUENCE [LARGE SCALE GENOMIC DNA]</scope>
    <source>
        <strain evidence="2">Lab_2022b</strain>
    </source>
</reference>
<accession>A0AAW1CFH4</accession>
<keyword evidence="3" id="KW-1185">Reference proteome</keyword>
<gene>
    <name evidence="2" type="ORF">O3M35_004256</name>
</gene>
<sequence length="156" mass="17574">MDLTFLMIVLTSLANSDGFLLYTNHTYGNLMNFINNEAENNCFNKKQTCSDKSIQDKERKCGPCPYKLELIQLPHGYTPPFLFSINCVVEGKCYKPENGALKSPNQPYNCKPRNMSVAVEGPQLTEYGISRKAKKYNISQGCDCICENKKTPPTIT</sequence>
<feature type="chain" id="PRO_5044024749" evidence="1">
    <location>
        <begin position="19"/>
        <end position="156"/>
    </location>
</feature>
<keyword evidence="1" id="KW-0732">Signal</keyword>